<dbReference type="PRINTS" id="PR00332">
    <property type="entry name" value="HISTRIAD"/>
</dbReference>
<feature type="active site" description="Tele-AMP-histidine intermediate" evidence="1">
    <location>
        <position position="97"/>
    </location>
</feature>
<dbReference type="PROSITE" id="PS51084">
    <property type="entry name" value="HIT_2"/>
    <property type="match status" value="1"/>
</dbReference>
<evidence type="ECO:0000256" key="3">
    <source>
        <dbReference type="PROSITE-ProRule" id="PRU00464"/>
    </source>
</evidence>
<keyword evidence="6" id="KW-1185">Reference proteome</keyword>
<organism evidence="5 6">
    <name type="scientific">Acidianus brierleyi</name>
    <dbReference type="NCBI Taxonomy" id="41673"/>
    <lineage>
        <taxon>Archaea</taxon>
        <taxon>Thermoproteota</taxon>
        <taxon>Thermoprotei</taxon>
        <taxon>Sulfolobales</taxon>
        <taxon>Sulfolobaceae</taxon>
        <taxon>Acidianus</taxon>
    </lineage>
</organism>
<dbReference type="PANTHER" id="PTHR47670">
    <property type="entry name" value="ADENYLYLSULFATASE HINT3"/>
    <property type="match status" value="1"/>
</dbReference>
<feature type="short sequence motif" description="Histidine triad motif" evidence="2 3">
    <location>
        <begin position="95"/>
        <end position="99"/>
    </location>
</feature>
<dbReference type="GO" id="GO:0006790">
    <property type="term" value="P:sulfur compound metabolic process"/>
    <property type="evidence" value="ECO:0007669"/>
    <property type="project" value="TreeGrafter"/>
</dbReference>
<dbReference type="EMBL" id="CP029289">
    <property type="protein sequence ID" value="AWR93477.1"/>
    <property type="molecule type" value="Genomic_DNA"/>
</dbReference>
<dbReference type="GO" id="GO:0047627">
    <property type="term" value="F:adenylylsulfatase activity"/>
    <property type="evidence" value="ECO:0007669"/>
    <property type="project" value="TreeGrafter"/>
</dbReference>
<dbReference type="KEGG" id="abri:DFR85_01480"/>
<proteinExistence type="predicted"/>
<dbReference type="InterPro" id="IPR001310">
    <property type="entry name" value="Histidine_triad_HIT"/>
</dbReference>
<dbReference type="GO" id="GO:0009150">
    <property type="term" value="P:purine ribonucleotide metabolic process"/>
    <property type="evidence" value="ECO:0007669"/>
    <property type="project" value="TreeGrafter"/>
</dbReference>
<evidence type="ECO:0000256" key="2">
    <source>
        <dbReference type="PIRSR" id="PIRSR601310-3"/>
    </source>
</evidence>
<gene>
    <name evidence="5" type="ORF">DFR85_01480</name>
</gene>
<evidence type="ECO:0000256" key="1">
    <source>
        <dbReference type="PIRSR" id="PIRSR601310-1"/>
    </source>
</evidence>
<feature type="domain" description="HIT" evidence="4">
    <location>
        <begin position="3"/>
        <end position="110"/>
    </location>
</feature>
<evidence type="ECO:0000313" key="6">
    <source>
        <dbReference type="Proteomes" id="UP000248044"/>
    </source>
</evidence>
<dbReference type="GeneID" id="36830786"/>
<name>A0A2U9IBT0_9CREN</name>
<protein>
    <submittedName>
        <fullName evidence="5">HIT family protein</fullName>
    </submittedName>
</protein>
<dbReference type="OrthoDB" id="26806at2157"/>
<dbReference type="InterPro" id="IPR011146">
    <property type="entry name" value="HIT-like"/>
</dbReference>
<dbReference type="RefSeq" id="WP_110269361.1">
    <property type="nucleotide sequence ID" value="NZ_CP029289.2"/>
</dbReference>
<dbReference type="AlphaFoldDB" id="A0A2U9IBT0"/>
<evidence type="ECO:0000313" key="5">
    <source>
        <dbReference type="EMBL" id="AWR93477.1"/>
    </source>
</evidence>
<sequence>MCIFCDIVNDRLQSNVIYRNDYITVILDKFPLAPGHTLILSNEHYDNFLECPEKISCEIAKMSSIVAKAVISSVNADGARILTNIGKSAGQVIFHLHVHIIPSWSDPPSEYKEFEPRKEQPLEYYETLKKVISYNIQRILNRK</sequence>
<dbReference type="Proteomes" id="UP000248044">
    <property type="component" value="Chromosome"/>
</dbReference>
<dbReference type="PROSITE" id="PS00892">
    <property type="entry name" value="HIT_1"/>
    <property type="match status" value="1"/>
</dbReference>
<dbReference type="InterPro" id="IPR019808">
    <property type="entry name" value="Histidine_triad_CS"/>
</dbReference>
<dbReference type="Pfam" id="PF01230">
    <property type="entry name" value="HIT"/>
    <property type="match status" value="1"/>
</dbReference>
<reference evidence="5 6" key="1">
    <citation type="submission" date="2018-05" db="EMBL/GenBank/DDBJ databases">
        <title>Complete Genome Sequences of Extremely Thermoacidophilic, Metal-Mobilizing Type-Strain Members of the Archaeal Family Sulfolobaceae: Acidianus brierleyi DSM-1651T, Acidianus sulfidivorans DSM-18786T, Metallosphaera hakonensis DSM-7519T, and Metallosphaera prunae DSM-10039T.</title>
        <authorList>
            <person name="Counts J.A."/>
            <person name="Kelly R.M."/>
        </authorList>
    </citation>
    <scope>NUCLEOTIDE SEQUENCE [LARGE SCALE GENOMIC DNA]</scope>
    <source>
        <strain evidence="5 6">DSM 1651</strain>
    </source>
</reference>
<dbReference type="PANTHER" id="PTHR47670:SF1">
    <property type="entry name" value="ADENYLYLSULFATASE HINT3"/>
    <property type="match status" value="1"/>
</dbReference>
<dbReference type="SUPFAM" id="SSF54197">
    <property type="entry name" value="HIT-like"/>
    <property type="match status" value="1"/>
</dbReference>
<dbReference type="Gene3D" id="3.30.428.10">
    <property type="entry name" value="HIT-like"/>
    <property type="match status" value="1"/>
</dbReference>
<dbReference type="InterPro" id="IPR036265">
    <property type="entry name" value="HIT-like_sf"/>
</dbReference>
<accession>A0A2U9IBT0</accession>
<evidence type="ECO:0000259" key="4">
    <source>
        <dbReference type="PROSITE" id="PS51084"/>
    </source>
</evidence>